<dbReference type="AlphaFoldDB" id="A0AAE0FNX5"/>
<evidence type="ECO:0000313" key="3">
    <source>
        <dbReference type="Proteomes" id="UP001190700"/>
    </source>
</evidence>
<feature type="region of interest" description="Disordered" evidence="1">
    <location>
        <begin position="1"/>
        <end position="33"/>
    </location>
</feature>
<sequence length="257" mass="27309">MYRSTVSIKKNSKYQPVPPAPRNLSCETPRRAPVRPHVLRPLDVKHPEDAMTLRNACSENGPSSPVCATLQPPEELNVRGENALLVRGAALAHDQEDSTCTQASDVDFSTKIGGTTFFSSSLKRRQGLPGSPAAAAELEVPTAAQPAETQRVESSTDPGVTTSEVDIPQYDVPLPCLAAFPHHEPPPALEGYPLPARAPRPRPAVMLSARELCTGTQLQPSGLLSQEDAALSSGLSLESFAGDLKASALMWICCAAP</sequence>
<name>A0AAE0FNX5_9CHLO</name>
<comment type="caution">
    <text evidence="2">The sequence shown here is derived from an EMBL/GenBank/DDBJ whole genome shotgun (WGS) entry which is preliminary data.</text>
</comment>
<organism evidence="2 3">
    <name type="scientific">Cymbomonas tetramitiformis</name>
    <dbReference type="NCBI Taxonomy" id="36881"/>
    <lineage>
        <taxon>Eukaryota</taxon>
        <taxon>Viridiplantae</taxon>
        <taxon>Chlorophyta</taxon>
        <taxon>Pyramimonadophyceae</taxon>
        <taxon>Pyramimonadales</taxon>
        <taxon>Pyramimonadaceae</taxon>
        <taxon>Cymbomonas</taxon>
    </lineage>
</organism>
<feature type="compositionally biased region" description="Polar residues" evidence="1">
    <location>
        <begin position="152"/>
        <end position="164"/>
    </location>
</feature>
<gene>
    <name evidence="2" type="ORF">CYMTET_27952</name>
</gene>
<proteinExistence type="predicted"/>
<protein>
    <submittedName>
        <fullName evidence="2">Uncharacterized protein</fullName>
    </submittedName>
</protein>
<reference evidence="2 3" key="1">
    <citation type="journal article" date="2015" name="Genome Biol. Evol.">
        <title>Comparative Genomics of a Bacterivorous Green Alga Reveals Evolutionary Causalities and Consequences of Phago-Mixotrophic Mode of Nutrition.</title>
        <authorList>
            <person name="Burns J.A."/>
            <person name="Paasch A."/>
            <person name="Narechania A."/>
            <person name="Kim E."/>
        </authorList>
    </citation>
    <scope>NUCLEOTIDE SEQUENCE [LARGE SCALE GENOMIC DNA]</scope>
    <source>
        <strain evidence="2 3">PLY_AMNH</strain>
    </source>
</reference>
<evidence type="ECO:0000313" key="2">
    <source>
        <dbReference type="EMBL" id="KAK3263229.1"/>
    </source>
</evidence>
<dbReference type="EMBL" id="LGRX02015623">
    <property type="protein sequence ID" value="KAK3263229.1"/>
    <property type="molecule type" value="Genomic_DNA"/>
</dbReference>
<feature type="region of interest" description="Disordered" evidence="1">
    <location>
        <begin position="141"/>
        <end position="165"/>
    </location>
</feature>
<dbReference type="Proteomes" id="UP001190700">
    <property type="component" value="Unassembled WGS sequence"/>
</dbReference>
<evidence type="ECO:0000256" key="1">
    <source>
        <dbReference type="SAM" id="MobiDB-lite"/>
    </source>
</evidence>
<accession>A0AAE0FNX5</accession>
<keyword evidence="3" id="KW-1185">Reference proteome</keyword>